<evidence type="ECO:0000256" key="1">
    <source>
        <dbReference type="ARBA" id="ARBA00005417"/>
    </source>
</evidence>
<organism evidence="7 8">
    <name type="scientific">Aerophobetes bacterium</name>
    <dbReference type="NCBI Taxonomy" id="2030807"/>
    <lineage>
        <taxon>Bacteria</taxon>
        <taxon>Candidatus Aerophobota</taxon>
    </lineage>
</organism>
<dbReference type="PROSITE" id="PS50893">
    <property type="entry name" value="ABC_TRANSPORTER_2"/>
    <property type="match status" value="1"/>
</dbReference>
<name>A0A523ULE5_UNCAE</name>
<accession>A0A523ULE5</accession>
<keyword evidence="5" id="KW-0029">Amino-acid transport</keyword>
<dbReference type="PANTHER" id="PTHR43820:SF4">
    <property type="entry name" value="HIGH-AFFINITY BRANCHED-CHAIN AMINO ACID TRANSPORT ATP-BINDING PROTEIN LIVF"/>
    <property type="match status" value="1"/>
</dbReference>
<comment type="similarity">
    <text evidence="1">Belongs to the ABC transporter superfamily.</text>
</comment>
<evidence type="ECO:0000256" key="5">
    <source>
        <dbReference type="ARBA" id="ARBA00022970"/>
    </source>
</evidence>
<evidence type="ECO:0000313" key="7">
    <source>
        <dbReference type="EMBL" id="TET43337.1"/>
    </source>
</evidence>
<dbReference type="InterPro" id="IPR003593">
    <property type="entry name" value="AAA+_ATPase"/>
</dbReference>
<dbReference type="EMBL" id="SOJK01000276">
    <property type="protein sequence ID" value="TET43337.1"/>
    <property type="molecule type" value="Genomic_DNA"/>
</dbReference>
<dbReference type="GO" id="GO:0015807">
    <property type="term" value="P:L-amino acid transport"/>
    <property type="evidence" value="ECO:0007669"/>
    <property type="project" value="TreeGrafter"/>
</dbReference>
<keyword evidence="4 7" id="KW-0067">ATP-binding</keyword>
<dbReference type="SMART" id="SM00382">
    <property type="entry name" value="AAA"/>
    <property type="match status" value="1"/>
</dbReference>
<evidence type="ECO:0000256" key="2">
    <source>
        <dbReference type="ARBA" id="ARBA00022448"/>
    </source>
</evidence>
<dbReference type="CDD" id="cd03224">
    <property type="entry name" value="ABC_TM1139_LivF_branched"/>
    <property type="match status" value="1"/>
</dbReference>
<evidence type="ECO:0000256" key="4">
    <source>
        <dbReference type="ARBA" id="ARBA00022840"/>
    </source>
</evidence>
<gene>
    <name evidence="7" type="ORF">E3J59_06650</name>
</gene>
<proteinExistence type="inferred from homology"/>
<dbReference type="InterPro" id="IPR003439">
    <property type="entry name" value="ABC_transporter-like_ATP-bd"/>
</dbReference>
<reference evidence="7 8" key="1">
    <citation type="submission" date="2019-03" db="EMBL/GenBank/DDBJ databases">
        <title>Metabolic potential of uncultured bacteria and archaea associated with petroleum seepage in deep-sea sediments.</title>
        <authorList>
            <person name="Dong X."/>
            <person name="Hubert C."/>
        </authorList>
    </citation>
    <scope>NUCLEOTIDE SEQUENCE [LARGE SCALE GENOMIC DNA]</scope>
    <source>
        <strain evidence="7">E29_bin78</strain>
    </source>
</reference>
<feature type="domain" description="ABC transporter" evidence="6">
    <location>
        <begin position="4"/>
        <end position="234"/>
    </location>
</feature>
<evidence type="ECO:0000259" key="6">
    <source>
        <dbReference type="PROSITE" id="PS50893"/>
    </source>
</evidence>
<dbReference type="InterPro" id="IPR027417">
    <property type="entry name" value="P-loop_NTPase"/>
</dbReference>
<dbReference type="AlphaFoldDB" id="A0A523ULE5"/>
<keyword evidence="3" id="KW-0547">Nucleotide-binding</keyword>
<dbReference type="PANTHER" id="PTHR43820">
    <property type="entry name" value="HIGH-AFFINITY BRANCHED-CHAIN AMINO ACID TRANSPORT ATP-BINDING PROTEIN LIVF"/>
    <property type="match status" value="1"/>
</dbReference>
<protein>
    <submittedName>
        <fullName evidence="7">ABC transporter ATP-binding protein</fullName>
    </submittedName>
</protein>
<dbReference type="GO" id="GO:0016887">
    <property type="term" value="F:ATP hydrolysis activity"/>
    <property type="evidence" value="ECO:0007669"/>
    <property type="project" value="InterPro"/>
</dbReference>
<dbReference type="Pfam" id="PF00005">
    <property type="entry name" value="ABC_tran"/>
    <property type="match status" value="1"/>
</dbReference>
<dbReference type="Proteomes" id="UP000320679">
    <property type="component" value="Unassembled WGS sequence"/>
</dbReference>
<dbReference type="Gene3D" id="3.40.50.300">
    <property type="entry name" value="P-loop containing nucleotide triphosphate hydrolases"/>
    <property type="match status" value="1"/>
</dbReference>
<sequence length="236" mass="25391">MAHLEIVAVEAGYGRIRVIRGVSVEARAGKITLLIGPNGSGKSTLAKVIVGVVPLSKGSVFLDGKEITGLKPEEIVKSGIALVPEGRHLFCEMSVRENLLMGGICLANSRTQIEIERVCQLFPVLKERSSQMAGTLSGGEQEMLAIARALVSCSKVLVLDEPCNGMSPKVTEKILEVMLHLKQKGTAVLLIEQNAEAIEIADYAYTMRRGKIVAEGAPQEIFSPENMKKLLLTEPG</sequence>
<dbReference type="GO" id="GO:0005524">
    <property type="term" value="F:ATP binding"/>
    <property type="evidence" value="ECO:0007669"/>
    <property type="project" value="UniProtKB-KW"/>
</dbReference>
<dbReference type="GO" id="GO:0015658">
    <property type="term" value="F:branched-chain amino acid transmembrane transporter activity"/>
    <property type="evidence" value="ECO:0007669"/>
    <property type="project" value="TreeGrafter"/>
</dbReference>
<dbReference type="InterPro" id="IPR052156">
    <property type="entry name" value="BCAA_Transport_ATP-bd_LivF"/>
</dbReference>
<dbReference type="SUPFAM" id="SSF52540">
    <property type="entry name" value="P-loop containing nucleoside triphosphate hydrolases"/>
    <property type="match status" value="1"/>
</dbReference>
<evidence type="ECO:0000256" key="3">
    <source>
        <dbReference type="ARBA" id="ARBA00022741"/>
    </source>
</evidence>
<keyword evidence="2" id="KW-0813">Transport</keyword>
<evidence type="ECO:0000313" key="8">
    <source>
        <dbReference type="Proteomes" id="UP000320679"/>
    </source>
</evidence>
<comment type="caution">
    <text evidence="7">The sequence shown here is derived from an EMBL/GenBank/DDBJ whole genome shotgun (WGS) entry which is preliminary data.</text>
</comment>